<dbReference type="InterPro" id="IPR024130">
    <property type="entry name" value="DAP1/DAPL1"/>
</dbReference>
<dbReference type="EMBL" id="OZ035837">
    <property type="protein sequence ID" value="CAL1582426.1"/>
    <property type="molecule type" value="Genomic_DNA"/>
</dbReference>
<dbReference type="PANTHER" id="PTHR13177:SF2">
    <property type="entry name" value="DEATH-ASSOCIATED PROTEIN-LIKE 1"/>
    <property type="match status" value="1"/>
</dbReference>
<accession>A0AAV2K048</accession>
<dbReference type="GO" id="GO:0097190">
    <property type="term" value="P:apoptotic signaling pathway"/>
    <property type="evidence" value="ECO:0007669"/>
    <property type="project" value="TreeGrafter"/>
</dbReference>
<sequence>MVGVSRHARFLWVVTSACVWGIKTSRSRKVVVRLRCSHSSILTMVQPVPRAAVNATTMLKAGHPPAVKAGGKRVAKKNLEDATVVKDARRSEKLSRSIPAASRMNQVNLLLSGTLDKLGHDFPETPVSVRHSKVRPAMEKSHCPKTYFIQQPRKF</sequence>
<dbReference type="GO" id="GO:0010507">
    <property type="term" value="P:negative regulation of autophagy"/>
    <property type="evidence" value="ECO:0007669"/>
    <property type="project" value="TreeGrafter"/>
</dbReference>
<organism evidence="1 2">
    <name type="scientific">Knipowitschia caucasica</name>
    <name type="common">Caucasian dwarf goby</name>
    <name type="synonym">Pomatoschistus caucasicus</name>
    <dbReference type="NCBI Taxonomy" id="637954"/>
    <lineage>
        <taxon>Eukaryota</taxon>
        <taxon>Metazoa</taxon>
        <taxon>Chordata</taxon>
        <taxon>Craniata</taxon>
        <taxon>Vertebrata</taxon>
        <taxon>Euteleostomi</taxon>
        <taxon>Actinopterygii</taxon>
        <taxon>Neopterygii</taxon>
        <taxon>Teleostei</taxon>
        <taxon>Neoteleostei</taxon>
        <taxon>Acanthomorphata</taxon>
        <taxon>Gobiaria</taxon>
        <taxon>Gobiiformes</taxon>
        <taxon>Gobioidei</taxon>
        <taxon>Gobiidae</taxon>
        <taxon>Gobiinae</taxon>
        <taxon>Knipowitschia</taxon>
    </lineage>
</organism>
<dbReference type="Pfam" id="PF15228">
    <property type="entry name" value="DAP"/>
    <property type="match status" value="1"/>
</dbReference>
<dbReference type="Proteomes" id="UP001497482">
    <property type="component" value="Chromosome 15"/>
</dbReference>
<dbReference type="AlphaFoldDB" id="A0AAV2K048"/>
<gene>
    <name evidence="1" type="ORF">KC01_LOCUS13037</name>
</gene>
<dbReference type="GO" id="GO:0034198">
    <property type="term" value="P:cellular response to amino acid starvation"/>
    <property type="evidence" value="ECO:0007669"/>
    <property type="project" value="TreeGrafter"/>
</dbReference>
<name>A0AAV2K048_KNICA</name>
<reference evidence="1 2" key="1">
    <citation type="submission" date="2024-04" db="EMBL/GenBank/DDBJ databases">
        <authorList>
            <person name="Waldvogel A.-M."/>
            <person name="Schoenle A."/>
        </authorList>
    </citation>
    <scope>NUCLEOTIDE SEQUENCE [LARGE SCALE GENOMIC DNA]</scope>
</reference>
<evidence type="ECO:0000313" key="2">
    <source>
        <dbReference type="Proteomes" id="UP001497482"/>
    </source>
</evidence>
<evidence type="ECO:0000313" key="1">
    <source>
        <dbReference type="EMBL" id="CAL1582426.1"/>
    </source>
</evidence>
<keyword evidence="2" id="KW-1185">Reference proteome</keyword>
<protein>
    <submittedName>
        <fullName evidence="1">Uncharacterized protein</fullName>
    </submittedName>
</protein>
<dbReference type="GO" id="GO:0070513">
    <property type="term" value="F:death domain binding"/>
    <property type="evidence" value="ECO:0007669"/>
    <property type="project" value="TreeGrafter"/>
</dbReference>
<dbReference type="PANTHER" id="PTHR13177">
    <property type="entry name" value="DEATH-ASSOCIATED PROTEIN 1"/>
    <property type="match status" value="1"/>
</dbReference>
<proteinExistence type="predicted"/>